<dbReference type="RefSeq" id="WP_012508149.1">
    <property type="nucleotide sequence ID" value="NC_011060.1"/>
</dbReference>
<dbReference type="InterPro" id="IPR017896">
    <property type="entry name" value="4Fe4S_Fe-S-bd"/>
</dbReference>
<dbReference type="InterPro" id="IPR017900">
    <property type="entry name" value="4Fe4S_Fe_S_CS"/>
</dbReference>
<evidence type="ECO:0000259" key="8">
    <source>
        <dbReference type="PROSITE" id="PS51379"/>
    </source>
</evidence>
<keyword evidence="3" id="KW-0004">4Fe-4S</keyword>
<dbReference type="PROSITE" id="PS00198">
    <property type="entry name" value="4FE4S_FER_1"/>
    <property type="match status" value="1"/>
</dbReference>
<evidence type="ECO:0000256" key="7">
    <source>
        <dbReference type="ARBA" id="ARBA00023014"/>
    </source>
</evidence>
<dbReference type="KEGG" id="pph:Ppha_1395"/>
<dbReference type="PROSITE" id="PS51379">
    <property type="entry name" value="4FE4S_FER_2"/>
    <property type="match status" value="1"/>
</dbReference>
<comment type="cofactor">
    <cofactor evidence="1">
        <name>[4Fe-4S] cluster</name>
        <dbReference type="ChEBI" id="CHEBI:49883"/>
    </cofactor>
</comment>
<proteinExistence type="predicted"/>
<keyword evidence="5" id="KW-0249">Electron transport</keyword>
<reference evidence="9 10" key="1">
    <citation type="submission" date="2008-06" db="EMBL/GenBank/DDBJ databases">
        <title>Complete sequence of Pelodictyon phaeoclathratiforme BU-1.</title>
        <authorList>
            <consortium name="US DOE Joint Genome Institute"/>
            <person name="Lucas S."/>
            <person name="Copeland A."/>
            <person name="Lapidus A."/>
            <person name="Glavina del Rio T."/>
            <person name="Dalin E."/>
            <person name="Tice H."/>
            <person name="Bruce D."/>
            <person name="Goodwin L."/>
            <person name="Pitluck S."/>
            <person name="Schmutz J."/>
            <person name="Larimer F."/>
            <person name="Land M."/>
            <person name="Hauser L."/>
            <person name="Kyrpides N."/>
            <person name="Mikhailova N."/>
            <person name="Liu Z."/>
            <person name="Li T."/>
            <person name="Zhao F."/>
            <person name="Overmann J."/>
            <person name="Bryant D.A."/>
            <person name="Richardson P."/>
        </authorList>
    </citation>
    <scope>NUCLEOTIDE SEQUENCE [LARGE SCALE GENOMIC DNA]</scope>
    <source>
        <strain evidence="10">DSM 5477 / BU-1</strain>
    </source>
</reference>
<evidence type="ECO:0000256" key="4">
    <source>
        <dbReference type="ARBA" id="ARBA00022723"/>
    </source>
</evidence>
<keyword evidence="2" id="KW-0813">Transport</keyword>
<dbReference type="Gene3D" id="3.30.70.20">
    <property type="match status" value="1"/>
</dbReference>
<accession>B4S9W2</accession>
<dbReference type="FunFam" id="3.30.70.20:FF:000045">
    <property type="entry name" value="Ferredoxin, 4Fe-4S"/>
    <property type="match status" value="1"/>
</dbReference>
<organism evidence="9 10">
    <name type="scientific">Pelodictyon phaeoclathratiforme (strain DSM 5477 / BU-1)</name>
    <dbReference type="NCBI Taxonomy" id="324925"/>
    <lineage>
        <taxon>Bacteria</taxon>
        <taxon>Pseudomonadati</taxon>
        <taxon>Chlorobiota</taxon>
        <taxon>Chlorobiia</taxon>
        <taxon>Chlorobiales</taxon>
        <taxon>Chlorobiaceae</taxon>
        <taxon>Chlorobium/Pelodictyon group</taxon>
        <taxon>Pelodictyon</taxon>
    </lineage>
</organism>
<protein>
    <submittedName>
        <fullName evidence="9">4Fe-4S ferredoxin iron-sulfur binding domain protein</fullName>
    </submittedName>
</protein>
<dbReference type="HOGENOM" id="CLU_139698_11_0_10"/>
<dbReference type="eggNOG" id="COG1145">
    <property type="taxonomic scope" value="Bacteria"/>
</dbReference>
<evidence type="ECO:0000256" key="2">
    <source>
        <dbReference type="ARBA" id="ARBA00022448"/>
    </source>
</evidence>
<keyword evidence="6" id="KW-0408">Iron</keyword>
<dbReference type="SUPFAM" id="SSF54862">
    <property type="entry name" value="4Fe-4S ferredoxins"/>
    <property type="match status" value="1"/>
</dbReference>
<dbReference type="EMBL" id="CP001110">
    <property type="protein sequence ID" value="ACF43658.1"/>
    <property type="molecule type" value="Genomic_DNA"/>
</dbReference>
<dbReference type="GO" id="GO:0046872">
    <property type="term" value="F:metal ion binding"/>
    <property type="evidence" value="ECO:0007669"/>
    <property type="project" value="UniProtKB-KW"/>
</dbReference>
<keyword evidence="7" id="KW-0411">Iron-sulfur</keyword>
<evidence type="ECO:0000256" key="3">
    <source>
        <dbReference type="ARBA" id="ARBA00022485"/>
    </source>
</evidence>
<dbReference type="Pfam" id="PF00037">
    <property type="entry name" value="Fer4"/>
    <property type="match status" value="1"/>
</dbReference>
<keyword evidence="4" id="KW-0479">Metal-binding</keyword>
<evidence type="ECO:0000256" key="1">
    <source>
        <dbReference type="ARBA" id="ARBA00001966"/>
    </source>
</evidence>
<evidence type="ECO:0000256" key="6">
    <source>
        <dbReference type="ARBA" id="ARBA00023004"/>
    </source>
</evidence>
<feature type="domain" description="4Fe-4S ferredoxin-type" evidence="8">
    <location>
        <begin position="1"/>
        <end position="29"/>
    </location>
</feature>
<keyword evidence="10" id="KW-1185">Reference proteome</keyword>
<dbReference type="Proteomes" id="UP000002724">
    <property type="component" value="Chromosome"/>
</dbReference>
<dbReference type="GO" id="GO:0051539">
    <property type="term" value="F:4 iron, 4 sulfur cluster binding"/>
    <property type="evidence" value="ECO:0007669"/>
    <property type="project" value="UniProtKB-KW"/>
</dbReference>
<name>B4S9W2_PELPB</name>
<dbReference type="OrthoDB" id="9803397at2"/>
<gene>
    <name evidence="9" type="ordered locus">Ppha_1395</name>
</gene>
<evidence type="ECO:0000313" key="10">
    <source>
        <dbReference type="Proteomes" id="UP000002724"/>
    </source>
</evidence>
<evidence type="ECO:0000256" key="5">
    <source>
        <dbReference type="ARBA" id="ARBA00022982"/>
    </source>
</evidence>
<evidence type="ECO:0000313" key="9">
    <source>
        <dbReference type="EMBL" id="ACF43658.1"/>
    </source>
</evidence>
<dbReference type="STRING" id="324925.Ppha_1395"/>
<dbReference type="AlphaFoldDB" id="B4S9W2"/>
<sequence>MAHKIIDTCILCGACEPECPVNAISVGDDMYIIDEALCVDCVGHHDAPACVAICPTDSIIKA</sequence>